<evidence type="ECO:0000256" key="1">
    <source>
        <dbReference type="ARBA" id="ARBA00008563"/>
    </source>
</evidence>
<dbReference type="GO" id="GO:0005762">
    <property type="term" value="C:mitochondrial large ribosomal subunit"/>
    <property type="evidence" value="ECO:0007669"/>
    <property type="project" value="TreeGrafter"/>
</dbReference>
<keyword evidence="5" id="KW-1185">Reference proteome</keyword>
<dbReference type="InterPro" id="IPR028909">
    <property type="entry name" value="bL21-like"/>
</dbReference>
<evidence type="ECO:0000313" key="5">
    <source>
        <dbReference type="Proteomes" id="UP000193986"/>
    </source>
</evidence>
<dbReference type="Pfam" id="PF00829">
    <property type="entry name" value="Ribosomal_L21p"/>
    <property type="match status" value="1"/>
</dbReference>
<dbReference type="OrthoDB" id="5994at2759"/>
<evidence type="ECO:0000256" key="2">
    <source>
        <dbReference type="ARBA" id="ARBA00044129"/>
    </source>
</evidence>
<organism evidence="4 5">
    <name type="scientific">Naematelia encephala</name>
    <dbReference type="NCBI Taxonomy" id="71784"/>
    <lineage>
        <taxon>Eukaryota</taxon>
        <taxon>Fungi</taxon>
        <taxon>Dikarya</taxon>
        <taxon>Basidiomycota</taxon>
        <taxon>Agaricomycotina</taxon>
        <taxon>Tremellomycetes</taxon>
        <taxon>Tremellales</taxon>
        <taxon>Naemateliaceae</taxon>
        <taxon>Naematelia</taxon>
    </lineage>
</organism>
<dbReference type="Proteomes" id="UP000193986">
    <property type="component" value="Unassembled WGS sequence"/>
</dbReference>
<dbReference type="InterPro" id="IPR036164">
    <property type="entry name" value="bL21-like_sf"/>
</dbReference>
<proteinExistence type="inferred from homology"/>
<dbReference type="PANTHER" id="PTHR21349">
    <property type="entry name" value="50S RIBOSOMAL PROTEIN L21"/>
    <property type="match status" value="1"/>
</dbReference>
<feature type="compositionally biased region" description="Polar residues" evidence="3">
    <location>
        <begin position="24"/>
        <end position="33"/>
    </location>
</feature>
<feature type="compositionally biased region" description="Low complexity" evidence="3">
    <location>
        <begin position="34"/>
        <end position="80"/>
    </location>
</feature>
<accession>A0A1Y2BE91</accession>
<gene>
    <name evidence="4" type="ORF">BCR39DRAFT_521440</name>
</gene>
<sequence>MPGRSPLGAASSLRPLFARSLQTSAPLSPPTQILSSSTFPAAPSSSTSSNSALASSSSSSEPITSPLLSHLPPILPSTTPAPSLPQTTTSALSLLKSQSTSTAGIYILARLHSRTYLLHPRDILSLPTLKPRQPPGSTLALTRILEVGSRDFAVRAPAANASQLRKQLEWWDLQALPTLDQSVVSCELTVLEHTRSPRQDTFKKKRRKGYEKTIRAKHAWTRLRVGDIILGDGEGVKAGEWTGPTTWKDTNHTADTVIGKASET</sequence>
<dbReference type="GO" id="GO:0003735">
    <property type="term" value="F:structural constituent of ribosome"/>
    <property type="evidence" value="ECO:0007669"/>
    <property type="project" value="TreeGrafter"/>
</dbReference>
<evidence type="ECO:0000256" key="3">
    <source>
        <dbReference type="SAM" id="MobiDB-lite"/>
    </source>
</evidence>
<feature type="region of interest" description="Disordered" evidence="3">
    <location>
        <begin position="24"/>
        <end position="87"/>
    </location>
</feature>
<dbReference type="PANTHER" id="PTHR21349:SF0">
    <property type="entry name" value="LARGE RIBOSOMAL SUBUNIT PROTEIN BL21M"/>
    <property type="match status" value="1"/>
</dbReference>
<reference evidence="4 5" key="1">
    <citation type="submission" date="2016-07" db="EMBL/GenBank/DDBJ databases">
        <title>Pervasive Adenine N6-methylation of Active Genes in Fungi.</title>
        <authorList>
            <consortium name="DOE Joint Genome Institute"/>
            <person name="Mondo S.J."/>
            <person name="Dannebaum R.O."/>
            <person name="Kuo R.C."/>
            <person name="Labutti K."/>
            <person name="Haridas S."/>
            <person name="Kuo A."/>
            <person name="Salamov A."/>
            <person name="Ahrendt S.R."/>
            <person name="Lipzen A."/>
            <person name="Sullivan W."/>
            <person name="Andreopoulos W.B."/>
            <person name="Clum A."/>
            <person name="Lindquist E."/>
            <person name="Daum C."/>
            <person name="Ramamoorthy G.K."/>
            <person name="Gryganskyi A."/>
            <person name="Culley D."/>
            <person name="Magnuson J.K."/>
            <person name="James T.Y."/>
            <person name="O'Malley M.A."/>
            <person name="Stajich J.E."/>
            <person name="Spatafora J.W."/>
            <person name="Visel A."/>
            <person name="Grigoriev I.V."/>
        </authorList>
    </citation>
    <scope>NUCLEOTIDE SEQUENCE [LARGE SCALE GENOMIC DNA]</scope>
    <source>
        <strain evidence="4 5">68-887.2</strain>
    </source>
</reference>
<comment type="caution">
    <text evidence="4">The sequence shown here is derived from an EMBL/GenBank/DDBJ whole genome shotgun (WGS) entry which is preliminary data.</text>
</comment>
<comment type="similarity">
    <text evidence="1">Belongs to the bacterial ribosomal protein bL21 family.</text>
</comment>
<protein>
    <recommendedName>
        <fullName evidence="2">Large ribosomal subunit protein bL21m</fullName>
    </recommendedName>
</protein>
<evidence type="ECO:0000313" key="4">
    <source>
        <dbReference type="EMBL" id="ORY33142.1"/>
    </source>
</evidence>
<dbReference type="SUPFAM" id="SSF141091">
    <property type="entry name" value="L21p-like"/>
    <property type="match status" value="1"/>
</dbReference>
<dbReference type="InParanoid" id="A0A1Y2BE91"/>
<dbReference type="EMBL" id="MCFC01000007">
    <property type="protein sequence ID" value="ORY33142.1"/>
    <property type="molecule type" value="Genomic_DNA"/>
</dbReference>
<name>A0A1Y2BE91_9TREE</name>
<dbReference type="AlphaFoldDB" id="A0A1Y2BE91"/>
<dbReference type="STRING" id="71784.A0A1Y2BE91"/>